<feature type="compositionally biased region" description="Polar residues" evidence="1">
    <location>
        <begin position="110"/>
        <end position="139"/>
    </location>
</feature>
<keyword evidence="3" id="KW-1185">Reference proteome</keyword>
<accession>A0A7L6AN64</accession>
<feature type="region of interest" description="Disordered" evidence="1">
    <location>
        <begin position="107"/>
        <end position="152"/>
    </location>
</feature>
<dbReference type="EMBL" id="CP059265">
    <property type="protein sequence ID" value="QLQ30556.1"/>
    <property type="molecule type" value="Genomic_DNA"/>
</dbReference>
<proteinExistence type="predicted"/>
<dbReference type="AlphaFoldDB" id="A0A7L6AN64"/>
<evidence type="ECO:0000256" key="1">
    <source>
        <dbReference type="SAM" id="MobiDB-lite"/>
    </source>
</evidence>
<organism evidence="2 3">
    <name type="scientific">Candidatus Thiothrix singaporensis</name>
    <dbReference type="NCBI Taxonomy" id="2799669"/>
    <lineage>
        <taxon>Bacteria</taxon>
        <taxon>Pseudomonadati</taxon>
        <taxon>Pseudomonadota</taxon>
        <taxon>Gammaproteobacteria</taxon>
        <taxon>Thiotrichales</taxon>
        <taxon>Thiotrichaceae</taxon>
        <taxon>Thiothrix</taxon>
    </lineage>
</organism>
<name>A0A7L6AN64_9GAMM</name>
<reference evidence="2" key="1">
    <citation type="submission" date="2020-06" db="EMBL/GenBank/DDBJ databases">
        <title>Analysis procedures for assessing recovery of high quality, complete, closed genomes from Nanopore long read metagenome sequencing.</title>
        <authorList>
            <person name="Bessarab I."/>
            <person name="Arumugam K."/>
            <person name="Haryono M."/>
            <person name="Liu X."/>
            <person name="Roy S."/>
            <person name="Zuniga-Montanez R.E."/>
            <person name="Qiu G."/>
            <person name="Drautz-Moses D.I."/>
            <person name="Law Y.Y."/>
            <person name="Wuertz S."/>
            <person name="Lauro F.M."/>
            <person name="Huson D.H."/>
            <person name="Williams R.B."/>
        </authorList>
    </citation>
    <scope>NUCLEOTIDE SEQUENCE [LARGE SCALE GENOMIC DNA]</scope>
    <source>
        <strain evidence="2">SSD2</strain>
    </source>
</reference>
<evidence type="ECO:0000313" key="3">
    <source>
        <dbReference type="Proteomes" id="UP000510621"/>
    </source>
</evidence>
<dbReference type="KEGG" id="this:HZT40_01765"/>
<evidence type="ECO:0000313" key="2">
    <source>
        <dbReference type="EMBL" id="QLQ30556.1"/>
    </source>
</evidence>
<dbReference type="Proteomes" id="UP000510621">
    <property type="component" value="Chromosome"/>
</dbReference>
<sequence length="177" mass="18547">MTVNAYVGLTRIQNWVISANDGEGGKQFPNGVGDTTTDQIRFKVISNSNPGLFELAPWVDYQSHSLYVYPKLNAQGSAKIGITAIDKNGAGLTSEVRYFTIIVESKETASDSSETDPSTDNGNPTSQSNQTEESNSAATSQSGGNPSGGGGSLGLSALSLLSGLLLAKRKTKQALRS</sequence>
<gene>
    <name evidence="2" type="ORF">HZT40_01765</name>
</gene>
<protein>
    <submittedName>
        <fullName evidence="2">Uncharacterized protein</fullName>
    </submittedName>
</protein>